<dbReference type="Pfam" id="PF00403">
    <property type="entry name" value="HMA"/>
    <property type="match status" value="1"/>
</dbReference>
<dbReference type="InterPro" id="IPR006121">
    <property type="entry name" value="HMA_dom"/>
</dbReference>
<dbReference type="InterPro" id="IPR036163">
    <property type="entry name" value="HMA_dom_sf"/>
</dbReference>
<keyword evidence="3" id="KW-1185">Reference proteome</keyword>
<organism evidence="2 3">
    <name type="scientific">Pseudoalteromonas maricaloris</name>
    <dbReference type="NCBI Taxonomy" id="184924"/>
    <lineage>
        <taxon>Bacteria</taxon>
        <taxon>Pseudomonadati</taxon>
        <taxon>Pseudomonadota</taxon>
        <taxon>Gammaproteobacteria</taxon>
        <taxon>Alteromonadales</taxon>
        <taxon>Pseudoalteromonadaceae</taxon>
        <taxon>Pseudoalteromonas</taxon>
    </lineage>
</organism>
<dbReference type="EMBL" id="CP137579">
    <property type="protein sequence ID" value="WOX30883.1"/>
    <property type="molecule type" value="Genomic_DNA"/>
</dbReference>
<proteinExistence type="predicted"/>
<sequence length="71" mass="7742">MMLRLRVEKMVCGHCVKAITEAMQAADSQAQVNVRLDDKIVEISSTKGEDEIIAIIADAGYSAELINESFA</sequence>
<protein>
    <submittedName>
        <fullName evidence="2">Heavy-metal-associated domain-containing protein</fullName>
    </submittedName>
</protein>
<evidence type="ECO:0000313" key="2">
    <source>
        <dbReference type="EMBL" id="WOX30883.1"/>
    </source>
</evidence>
<name>A0ABZ0MG88_9GAMM</name>
<gene>
    <name evidence="2" type="ORF">R5H13_23685</name>
</gene>
<dbReference type="CDD" id="cd00371">
    <property type="entry name" value="HMA"/>
    <property type="match status" value="1"/>
</dbReference>
<evidence type="ECO:0000313" key="3">
    <source>
        <dbReference type="Proteomes" id="UP001304419"/>
    </source>
</evidence>
<feature type="domain" description="HMA" evidence="1">
    <location>
        <begin position="1"/>
        <end position="64"/>
    </location>
</feature>
<dbReference type="RefSeq" id="WP_226899017.1">
    <property type="nucleotide sequence ID" value="NZ_CBCSDF010000004.1"/>
</dbReference>
<dbReference type="SUPFAM" id="SSF55008">
    <property type="entry name" value="HMA, heavy metal-associated domain"/>
    <property type="match status" value="1"/>
</dbReference>
<dbReference type="Proteomes" id="UP001304419">
    <property type="component" value="Chromosome 2"/>
</dbReference>
<evidence type="ECO:0000259" key="1">
    <source>
        <dbReference type="PROSITE" id="PS50846"/>
    </source>
</evidence>
<dbReference type="PROSITE" id="PS50846">
    <property type="entry name" value="HMA_2"/>
    <property type="match status" value="1"/>
</dbReference>
<reference evidence="2 3" key="1">
    <citation type="submission" date="2023-10" db="EMBL/GenBank/DDBJ databases">
        <title>To unveil natural product biosynthetic capacity in Pseudoalteromonas.</title>
        <authorList>
            <person name="Wang J."/>
        </authorList>
    </citation>
    <scope>NUCLEOTIDE SEQUENCE [LARGE SCALE GENOMIC DNA]</scope>
    <source>
        <strain evidence="2 3">DSM 15914</strain>
    </source>
</reference>
<dbReference type="Gene3D" id="3.30.70.100">
    <property type="match status" value="1"/>
</dbReference>
<accession>A0ABZ0MG88</accession>